<reference evidence="1 2" key="1">
    <citation type="journal article" date="2016" name="DNA Res.">
        <title>Genome sequence of Aspergillus luchuensis NBRC 4314.</title>
        <authorList>
            <person name="Yamada O."/>
            <person name="Machida M."/>
            <person name="Hosoyama A."/>
            <person name="Goto M."/>
            <person name="Takahashi T."/>
            <person name="Futagami T."/>
            <person name="Yamagata Y."/>
            <person name="Takeuchi M."/>
            <person name="Kobayashi T."/>
            <person name="Koike H."/>
            <person name="Abe K."/>
            <person name="Asai K."/>
            <person name="Arita M."/>
            <person name="Fujita N."/>
            <person name="Fukuda K."/>
            <person name="Higa K."/>
            <person name="Horikawa H."/>
            <person name="Ishikawa T."/>
            <person name="Jinno K."/>
            <person name="Kato Y."/>
            <person name="Kirimura K."/>
            <person name="Mizutani O."/>
            <person name="Nakasone K."/>
            <person name="Sano M."/>
            <person name="Shiraishi Y."/>
            <person name="Tsukahara M."/>
            <person name="Gomi K."/>
        </authorList>
    </citation>
    <scope>NUCLEOTIDE SEQUENCE [LARGE SCALE GENOMIC DNA]</scope>
    <source>
        <strain evidence="1 2">RIB 2604</strain>
    </source>
</reference>
<name>A0A146F4L9_ASPKA</name>
<reference evidence="2" key="2">
    <citation type="submission" date="2016-02" db="EMBL/GenBank/DDBJ databases">
        <title>Genome sequencing of Aspergillus luchuensis NBRC 4314.</title>
        <authorList>
            <person name="Yamada O."/>
        </authorList>
    </citation>
    <scope>NUCLEOTIDE SEQUENCE [LARGE SCALE GENOMIC DNA]</scope>
    <source>
        <strain evidence="2">RIB 2604</strain>
    </source>
</reference>
<comment type="caution">
    <text evidence="1">The sequence shown here is derived from an EMBL/GenBank/DDBJ whole genome shotgun (WGS) entry which is preliminary data.</text>
</comment>
<evidence type="ECO:0000313" key="1">
    <source>
        <dbReference type="EMBL" id="GAT20673.1"/>
    </source>
</evidence>
<sequence length="95" mass="11190">MNHYVVKDQRLLVNPEGQSEEFVMNMAPSRKFVGPQVNPETRVQRESTRLCTSIHRDPECLKWSTRIRLYADLYEDHEPSLEWPPIASQWPPRGL</sequence>
<accession>A0A146F4L9</accession>
<organism evidence="1 2">
    <name type="scientific">Aspergillus kawachii</name>
    <name type="common">White koji mold</name>
    <name type="synonym">Aspergillus awamori var. kawachi</name>
    <dbReference type="NCBI Taxonomy" id="1069201"/>
    <lineage>
        <taxon>Eukaryota</taxon>
        <taxon>Fungi</taxon>
        <taxon>Dikarya</taxon>
        <taxon>Ascomycota</taxon>
        <taxon>Pezizomycotina</taxon>
        <taxon>Eurotiomycetes</taxon>
        <taxon>Eurotiomycetidae</taxon>
        <taxon>Eurotiales</taxon>
        <taxon>Aspergillaceae</taxon>
        <taxon>Aspergillus</taxon>
        <taxon>Aspergillus subgen. Circumdati</taxon>
    </lineage>
</organism>
<proteinExistence type="predicted"/>
<protein>
    <submittedName>
        <fullName evidence="1">Fum1p</fullName>
    </submittedName>
</protein>
<dbReference type="EMBL" id="BCWF01000008">
    <property type="protein sequence ID" value="GAT20673.1"/>
    <property type="molecule type" value="Genomic_DNA"/>
</dbReference>
<dbReference type="Proteomes" id="UP000075230">
    <property type="component" value="Unassembled WGS sequence"/>
</dbReference>
<gene>
    <name evidence="1" type="ORF">RIB2604_00801440</name>
</gene>
<evidence type="ECO:0000313" key="2">
    <source>
        <dbReference type="Proteomes" id="UP000075230"/>
    </source>
</evidence>
<dbReference type="AlphaFoldDB" id="A0A146F4L9"/>